<feature type="transmembrane region" description="Helical" evidence="1">
    <location>
        <begin position="260"/>
        <end position="278"/>
    </location>
</feature>
<dbReference type="GO" id="GO:0005886">
    <property type="term" value="C:plasma membrane"/>
    <property type="evidence" value="ECO:0007669"/>
    <property type="project" value="UniProtKB-SubCell"/>
</dbReference>
<feature type="transmembrane region" description="Helical" evidence="1">
    <location>
        <begin position="58"/>
        <end position="80"/>
    </location>
</feature>
<feature type="transmembrane region" description="Helical" evidence="1">
    <location>
        <begin position="20"/>
        <end position="37"/>
    </location>
</feature>
<feature type="transmembrane region" description="Helical" evidence="1">
    <location>
        <begin position="229"/>
        <end position="248"/>
    </location>
</feature>
<dbReference type="GO" id="GO:0140359">
    <property type="term" value="F:ABC-type transporter activity"/>
    <property type="evidence" value="ECO:0007669"/>
    <property type="project" value="InterPro"/>
</dbReference>
<dbReference type="Pfam" id="PF09822">
    <property type="entry name" value="ABC_transp_aux"/>
    <property type="match status" value="1"/>
</dbReference>
<feature type="transmembrane region" description="Helical" evidence="1">
    <location>
        <begin position="115"/>
        <end position="138"/>
    </location>
</feature>
<comment type="caution">
    <text evidence="3">The sequence shown here is derived from an EMBL/GenBank/DDBJ whole genome shotgun (WGS) entry which is preliminary data.</text>
</comment>
<feature type="transmembrane region" description="Helical" evidence="1">
    <location>
        <begin position="145"/>
        <end position="169"/>
    </location>
</feature>
<dbReference type="EMBL" id="SWDX01000001">
    <property type="protein sequence ID" value="TKC65662.1"/>
    <property type="molecule type" value="Genomic_DNA"/>
</dbReference>
<accession>A0A4U1GUJ7</accession>
<keyword evidence="1" id="KW-1133">Transmembrane helix</keyword>
<gene>
    <name evidence="3" type="ORF">FBD94_03740</name>
</gene>
<sequence length="764" mass="85785">MKTIINIAKTELQKLFYSPVAWLILIIFFFQAALVFTKSYEGMVQAMAYGLKWPGMTNTIYTSQLGSLFGSIPTYLYLYIPLLTMNLMSREISSGSIKLLYSSPVTNTQIILGKYLSIVLFGGIMVLTTGAFAVYGIVTINHVDILLILCAMLGTFLLICAYGAIGLFMSSITSYTVVAAMGTLGIFSLLAYVRTIGQDIEIVRDITYWFAITGRVNTFISGMLTTEDIFYFLLVIALFLGLTIIKLQSGRQKTSTVIKWGKYFAMIFMVMLLGFISSRPTLKKYADLSATKTNTLTKSSQDVISKLSGGLMITTYVNMYDNNSFRFPPIVIKSDMERYEQYVRFKPEIKLKYKYYFQHIPGSFLEGQFPKLSTQKRLDTLKKINKWKFDILPYSEISKEVDLKSEGFRVVTLLERENGKRAFLRLFDDNSVLPSEAETTAAFKRLTTNIPLVGFVKGHGERESSNNTDRGFSMIAQDKTFRFSLLNQGFDFMDVNLSKPVTSKVNILVIAELNKTMSDGEEANLNDFISRGGNLVILGGAGHQEFMNPIVSKLGVQFLPGRLVKPTEKVSQDLLTLNPTKEAEQFSFHLREMSRQKAPLTMPATSALAFTEDKGYKVTTLFKSDAKGGWNEVETTNFSTETAHMNVAAGELEKAYPTVLALSRRIGNKEQKIVIAGNADFIANGELSTNRKNVGSGNFFFINAIFYWLSDEMVPIDMRRKPLPDDSLNVGESAWDIAAIIFKWVLPILLIIVAIVIWVRRKGR</sequence>
<feature type="domain" description="ABC-type uncharacterised transport system" evidence="2">
    <location>
        <begin position="452"/>
        <end position="688"/>
    </location>
</feature>
<proteinExistence type="predicted"/>
<protein>
    <submittedName>
        <fullName evidence="3">ABC transporter</fullName>
    </submittedName>
</protein>
<feature type="transmembrane region" description="Helical" evidence="1">
    <location>
        <begin position="175"/>
        <end position="194"/>
    </location>
</feature>
<name>A0A4U1GUJ7_9SPHI</name>
<organism evidence="3 4">
    <name type="scientific">Pedobacter hiemivivus</name>
    <dbReference type="NCBI Taxonomy" id="2530454"/>
    <lineage>
        <taxon>Bacteria</taxon>
        <taxon>Pseudomonadati</taxon>
        <taxon>Bacteroidota</taxon>
        <taxon>Sphingobacteriia</taxon>
        <taxon>Sphingobacteriales</taxon>
        <taxon>Sphingobacteriaceae</taxon>
        <taxon>Pedobacter</taxon>
    </lineage>
</organism>
<keyword evidence="1" id="KW-0812">Transmembrane</keyword>
<feature type="transmembrane region" description="Helical" evidence="1">
    <location>
        <begin position="737"/>
        <end position="759"/>
    </location>
</feature>
<evidence type="ECO:0000313" key="3">
    <source>
        <dbReference type="EMBL" id="TKC65662.1"/>
    </source>
</evidence>
<dbReference type="RefSeq" id="WP_136879117.1">
    <property type="nucleotide sequence ID" value="NZ_SWDX01000001.1"/>
</dbReference>
<dbReference type="PANTHER" id="PTHR37305:SF1">
    <property type="entry name" value="MEMBRANE PROTEIN"/>
    <property type="match status" value="1"/>
</dbReference>
<evidence type="ECO:0000256" key="1">
    <source>
        <dbReference type="SAM" id="Phobius"/>
    </source>
</evidence>
<dbReference type="AlphaFoldDB" id="A0A4U1GUJ7"/>
<dbReference type="InterPro" id="IPR019196">
    <property type="entry name" value="ABC_transp_unknown"/>
</dbReference>
<dbReference type="Proteomes" id="UP000309594">
    <property type="component" value="Unassembled WGS sequence"/>
</dbReference>
<dbReference type="PANTHER" id="PTHR37305">
    <property type="entry name" value="INTEGRAL MEMBRANE PROTEIN-RELATED"/>
    <property type="match status" value="1"/>
</dbReference>
<dbReference type="Pfam" id="PF12679">
    <property type="entry name" value="ABC2_membrane_2"/>
    <property type="match status" value="1"/>
</dbReference>
<feature type="transmembrane region" description="Helical" evidence="1">
    <location>
        <begin position="206"/>
        <end position="223"/>
    </location>
</feature>
<keyword evidence="1" id="KW-0472">Membrane</keyword>
<evidence type="ECO:0000259" key="2">
    <source>
        <dbReference type="Pfam" id="PF09822"/>
    </source>
</evidence>
<reference evidence="3 4" key="1">
    <citation type="submission" date="2019-04" db="EMBL/GenBank/DDBJ databases">
        <title>Pedobacter sp. RP-1-16 sp. nov., isolated from Arctic soil.</title>
        <authorList>
            <person name="Dahal R.H."/>
            <person name="Kim D.-U."/>
        </authorList>
    </citation>
    <scope>NUCLEOTIDE SEQUENCE [LARGE SCALE GENOMIC DNA]</scope>
    <source>
        <strain evidence="3 4">RP-1-16</strain>
    </source>
</reference>
<evidence type="ECO:0000313" key="4">
    <source>
        <dbReference type="Proteomes" id="UP000309594"/>
    </source>
</evidence>